<gene>
    <name evidence="10" type="ORF">NEOLI_004796</name>
</gene>
<dbReference type="GO" id="GO:0005737">
    <property type="term" value="C:cytoplasm"/>
    <property type="evidence" value="ECO:0007669"/>
    <property type="project" value="InterPro"/>
</dbReference>
<feature type="coiled-coil region" evidence="6">
    <location>
        <begin position="90"/>
        <end position="159"/>
    </location>
</feature>
<dbReference type="PROSITE" id="PS50002">
    <property type="entry name" value="SH3"/>
    <property type="match status" value="1"/>
</dbReference>
<evidence type="ECO:0000256" key="6">
    <source>
        <dbReference type="SAM" id="Coils"/>
    </source>
</evidence>
<dbReference type="Gene3D" id="1.20.1270.60">
    <property type="entry name" value="Arfaptin homology (AH) domain/BAR domain"/>
    <property type="match status" value="1"/>
</dbReference>
<evidence type="ECO:0000256" key="1">
    <source>
        <dbReference type="ARBA" id="ARBA00004245"/>
    </source>
</evidence>
<dbReference type="InterPro" id="IPR001452">
    <property type="entry name" value="SH3_domain"/>
</dbReference>
<dbReference type="SMART" id="SM00326">
    <property type="entry name" value="SH3"/>
    <property type="match status" value="1"/>
</dbReference>
<feature type="compositionally biased region" description="Low complexity" evidence="7">
    <location>
        <begin position="409"/>
        <end position="427"/>
    </location>
</feature>
<dbReference type="Proteomes" id="UP000186594">
    <property type="component" value="Unassembled WGS sequence"/>
</dbReference>
<keyword evidence="3" id="KW-0963">Cytoplasm</keyword>
<dbReference type="PANTHER" id="PTHR47174:SF3">
    <property type="entry name" value="BRIDGING INTEGRATOR 3"/>
    <property type="match status" value="1"/>
</dbReference>
<dbReference type="PRINTS" id="PR00452">
    <property type="entry name" value="SH3DOMAIN"/>
</dbReference>
<comment type="caution">
    <text evidence="10">The sequence shown here is derived from an EMBL/GenBank/DDBJ whole genome shotgun (WGS) entry which is preliminary data.</text>
</comment>
<sequence length="477" mass="52901">MAMRQAGMDRLFSSMQIYIKVISKKIEGDDREKTLPVDSLGQSMICHGEEFAQESAFGQTLLKLGVAEQKMSRIQSNLVTRTTDSTLNQIERSLIQMKDYQTAKKKLESRRLAYDAASNKTKNSKKEDAKLEEELRTAKTRFEETSEDVQNRMDQIQDSESDTLFALTDFMEAQLEYHTRCQSILQQLKNGWVEVPKDLGRGKTRSVHQAFTGARDDEDDDDTPRPVIHSKLLAQDPSDPLCLQQLNITPRVSRSTSAQNPSADSSRPQSSSAEPLLRRTATEPVLACSRPSGPKKFVKANFAFDAEANEELSLNVGDLIGVVDEVDPGWWIGEIVDNEGKPTVPAKQGLFPANYCTPVPQPFYRAMPKLPPRTVSDVFRDPESASPSASSKDSAFESSSPSVRRESPVRTSTNTLSKPAVSKAVKASPPPPPISRAKKSSVLATRVDVGTCGECGCSDYQKDFFKKGRCNNCFHEH</sequence>
<dbReference type="GO" id="GO:0006897">
    <property type="term" value="P:endocytosis"/>
    <property type="evidence" value="ECO:0007669"/>
    <property type="project" value="InterPro"/>
</dbReference>
<organism evidence="10 11">
    <name type="scientific">Neolecta irregularis (strain DAH-3)</name>
    <dbReference type="NCBI Taxonomy" id="1198029"/>
    <lineage>
        <taxon>Eukaryota</taxon>
        <taxon>Fungi</taxon>
        <taxon>Dikarya</taxon>
        <taxon>Ascomycota</taxon>
        <taxon>Taphrinomycotina</taxon>
        <taxon>Neolectales</taxon>
        <taxon>Neolectaceae</taxon>
        <taxon>Neolecta</taxon>
    </lineage>
</organism>
<evidence type="ECO:0000256" key="4">
    <source>
        <dbReference type="ARBA" id="ARBA00023212"/>
    </source>
</evidence>
<feature type="compositionally biased region" description="Polar residues" evidence="7">
    <location>
        <begin position="250"/>
        <end position="260"/>
    </location>
</feature>
<evidence type="ECO:0000256" key="7">
    <source>
        <dbReference type="SAM" id="MobiDB-lite"/>
    </source>
</evidence>
<dbReference type="SUPFAM" id="SSF50044">
    <property type="entry name" value="SH3-domain"/>
    <property type="match status" value="1"/>
</dbReference>
<feature type="compositionally biased region" description="Low complexity" evidence="7">
    <location>
        <begin position="261"/>
        <end position="273"/>
    </location>
</feature>
<proteinExistence type="predicted"/>
<dbReference type="Pfam" id="PF03114">
    <property type="entry name" value="BAR"/>
    <property type="match status" value="1"/>
</dbReference>
<comment type="subcellular location">
    <subcellularLocation>
        <location evidence="1">Cytoplasm</location>
        <location evidence="1">Cytoskeleton</location>
    </subcellularLocation>
</comment>
<dbReference type="STRING" id="1198029.A0A1U7LNS2"/>
<feature type="domain" description="SH3" evidence="8">
    <location>
        <begin position="293"/>
        <end position="361"/>
    </location>
</feature>
<dbReference type="OrthoDB" id="14167at2759"/>
<dbReference type="InterPro" id="IPR004148">
    <property type="entry name" value="BAR_dom"/>
</dbReference>
<keyword evidence="11" id="KW-1185">Reference proteome</keyword>
<keyword evidence="6" id="KW-0175">Coiled coil</keyword>
<dbReference type="AlphaFoldDB" id="A0A1U7LNS2"/>
<name>A0A1U7LNS2_NEOID</name>
<dbReference type="OMA" id="MFPANYC"/>
<evidence type="ECO:0000256" key="5">
    <source>
        <dbReference type="PROSITE-ProRule" id="PRU00192"/>
    </source>
</evidence>
<accession>A0A1U7LNS2</accession>
<evidence type="ECO:0000259" key="8">
    <source>
        <dbReference type="PROSITE" id="PS50002"/>
    </source>
</evidence>
<keyword evidence="4" id="KW-0206">Cytoskeleton</keyword>
<evidence type="ECO:0000313" key="11">
    <source>
        <dbReference type="Proteomes" id="UP000186594"/>
    </source>
</evidence>
<dbReference type="GO" id="GO:0051666">
    <property type="term" value="P:actin cortical patch localization"/>
    <property type="evidence" value="ECO:0007669"/>
    <property type="project" value="InterPro"/>
</dbReference>
<protein>
    <submittedName>
        <fullName evidence="10">Meiotically up-regulated gene 137 protein</fullName>
    </submittedName>
</protein>
<keyword evidence="2 5" id="KW-0728">SH3 domain</keyword>
<dbReference type="InterPro" id="IPR027267">
    <property type="entry name" value="AH/BAR_dom_sf"/>
</dbReference>
<reference evidence="10 11" key="1">
    <citation type="submission" date="2016-04" db="EMBL/GenBank/DDBJ databases">
        <title>Evolutionary innovation and constraint leading to complex multicellularity in the Ascomycota.</title>
        <authorList>
            <person name="Cisse O."/>
            <person name="Nguyen A."/>
            <person name="Hewitt D.A."/>
            <person name="Jedd G."/>
            <person name="Stajich J.E."/>
        </authorList>
    </citation>
    <scope>NUCLEOTIDE SEQUENCE [LARGE SCALE GENOMIC DNA]</scope>
    <source>
        <strain evidence="10 11">DAH-3</strain>
    </source>
</reference>
<feature type="domain" description="BAR" evidence="9">
    <location>
        <begin position="1"/>
        <end position="201"/>
    </location>
</feature>
<dbReference type="CDD" id="cd00174">
    <property type="entry name" value="SH3"/>
    <property type="match status" value="1"/>
</dbReference>
<evidence type="ECO:0000259" key="9">
    <source>
        <dbReference type="PROSITE" id="PS51021"/>
    </source>
</evidence>
<dbReference type="EMBL" id="LXFE01000899">
    <property type="protein sequence ID" value="OLL24278.1"/>
    <property type="molecule type" value="Genomic_DNA"/>
</dbReference>
<dbReference type="InterPro" id="IPR036028">
    <property type="entry name" value="SH3-like_dom_sf"/>
</dbReference>
<feature type="region of interest" description="Disordered" evidence="7">
    <location>
        <begin position="197"/>
        <end position="226"/>
    </location>
</feature>
<dbReference type="InterPro" id="IPR046982">
    <property type="entry name" value="BIN3/RVS161-like"/>
</dbReference>
<dbReference type="Pfam" id="PF14604">
    <property type="entry name" value="SH3_9"/>
    <property type="match status" value="1"/>
</dbReference>
<dbReference type="SMART" id="SM00721">
    <property type="entry name" value="BAR"/>
    <property type="match status" value="1"/>
</dbReference>
<dbReference type="PROSITE" id="PS51021">
    <property type="entry name" value="BAR"/>
    <property type="match status" value="1"/>
</dbReference>
<feature type="region of interest" description="Disordered" evidence="7">
    <location>
        <begin position="250"/>
        <end position="282"/>
    </location>
</feature>
<evidence type="ECO:0000256" key="2">
    <source>
        <dbReference type="ARBA" id="ARBA00022443"/>
    </source>
</evidence>
<feature type="compositionally biased region" description="Low complexity" evidence="7">
    <location>
        <begin position="384"/>
        <end position="402"/>
    </location>
</feature>
<dbReference type="SUPFAM" id="SSF103657">
    <property type="entry name" value="BAR/IMD domain-like"/>
    <property type="match status" value="1"/>
</dbReference>
<evidence type="ECO:0000256" key="3">
    <source>
        <dbReference type="ARBA" id="ARBA00022490"/>
    </source>
</evidence>
<dbReference type="GO" id="GO:0015629">
    <property type="term" value="C:actin cytoskeleton"/>
    <property type="evidence" value="ECO:0007669"/>
    <property type="project" value="TreeGrafter"/>
</dbReference>
<dbReference type="Gene3D" id="2.30.30.40">
    <property type="entry name" value="SH3 Domains"/>
    <property type="match status" value="1"/>
</dbReference>
<feature type="region of interest" description="Disordered" evidence="7">
    <location>
        <begin position="374"/>
        <end position="440"/>
    </location>
</feature>
<dbReference type="PANTHER" id="PTHR47174">
    <property type="entry name" value="BRIDGING INTEGRATOR 3"/>
    <property type="match status" value="1"/>
</dbReference>
<evidence type="ECO:0000313" key="10">
    <source>
        <dbReference type="EMBL" id="OLL24278.1"/>
    </source>
</evidence>